<feature type="region of interest" description="Disordered" evidence="1">
    <location>
        <begin position="1"/>
        <end position="159"/>
    </location>
</feature>
<feature type="compositionally biased region" description="Basic residues" evidence="1">
    <location>
        <begin position="1"/>
        <end position="15"/>
    </location>
</feature>
<feature type="compositionally biased region" description="Low complexity" evidence="1">
    <location>
        <begin position="131"/>
        <end position="144"/>
    </location>
</feature>
<organism evidence="2 3">
    <name type="scientific">Daphnia pulex</name>
    <name type="common">Water flea</name>
    <dbReference type="NCBI Taxonomy" id="6669"/>
    <lineage>
        <taxon>Eukaryota</taxon>
        <taxon>Metazoa</taxon>
        <taxon>Ecdysozoa</taxon>
        <taxon>Arthropoda</taxon>
        <taxon>Crustacea</taxon>
        <taxon>Branchiopoda</taxon>
        <taxon>Diplostraca</taxon>
        <taxon>Cladocera</taxon>
        <taxon>Anomopoda</taxon>
        <taxon>Daphniidae</taxon>
        <taxon>Daphnia</taxon>
    </lineage>
</organism>
<dbReference type="EMBL" id="GL732691">
    <property type="protein sequence ID" value="EFX66907.1"/>
    <property type="molecule type" value="Genomic_DNA"/>
</dbReference>
<dbReference type="HOGENOM" id="CLU_1662561_0_0_1"/>
<sequence>MGRQRRQGCRKRRRYGFWASVGTNDTTPVPSSGQQPIAPSSVTMSRPFQPRHSRAAEIPPACPSPARAAVSRVDTPAPPTPVSNHVSQQGAQQYSGGRRSSSWQDEGPSRAVPARLFPSGRPATTEEQPDSSDPVPTSSSSSEPFGTTRSGVKFGIGHA</sequence>
<name>E9HMY7_DAPPU</name>
<feature type="compositionally biased region" description="Polar residues" evidence="1">
    <location>
        <begin position="21"/>
        <end position="46"/>
    </location>
</feature>
<gene>
    <name evidence="2" type="ORF">DAPPUDRAFT_115915</name>
</gene>
<evidence type="ECO:0000313" key="3">
    <source>
        <dbReference type="Proteomes" id="UP000000305"/>
    </source>
</evidence>
<protein>
    <submittedName>
        <fullName evidence="2">Uncharacterized protein</fullName>
    </submittedName>
</protein>
<evidence type="ECO:0000256" key="1">
    <source>
        <dbReference type="SAM" id="MobiDB-lite"/>
    </source>
</evidence>
<reference evidence="2 3" key="1">
    <citation type="journal article" date="2011" name="Science">
        <title>The ecoresponsive genome of Daphnia pulex.</title>
        <authorList>
            <person name="Colbourne J.K."/>
            <person name="Pfrender M.E."/>
            <person name="Gilbert D."/>
            <person name="Thomas W.K."/>
            <person name="Tucker A."/>
            <person name="Oakley T.H."/>
            <person name="Tokishita S."/>
            <person name="Aerts A."/>
            <person name="Arnold G.J."/>
            <person name="Basu M.K."/>
            <person name="Bauer D.J."/>
            <person name="Caceres C.E."/>
            <person name="Carmel L."/>
            <person name="Casola C."/>
            <person name="Choi J.H."/>
            <person name="Detter J.C."/>
            <person name="Dong Q."/>
            <person name="Dusheyko S."/>
            <person name="Eads B.D."/>
            <person name="Frohlich T."/>
            <person name="Geiler-Samerotte K.A."/>
            <person name="Gerlach D."/>
            <person name="Hatcher P."/>
            <person name="Jogdeo S."/>
            <person name="Krijgsveld J."/>
            <person name="Kriventseva E.V."/>
            <person name="Kultz D."/>
            <person name="Laforsch C."/>
            <person name="Lindquist E."/>
            <person name="Lopez J."/>
            <person name="Manak J.R."/>
            <person name="Muller J."/>
            <person name="Pangilinan J."/>
            <person name="Patwardhan R.P."/>
            <person name="Pitluck S."/>
            <person name="Pritham E.J."/>
            <person name="Rechtsteiner A."/>
            <person name="Rho M."/>
            <person name="Rogozin I.B."/>
            <person name="Sakarya O."/>
            <person name="Salamov A."/>
            <person name="Schaack S."/>
            <person name="Shapiro H."/>
            <person name="Shiga Y."/>
            <person name="Skalitzky C."/>
            <person name="Smith Z."/>
            <person name="Souvorov A."/>
            <person name="Sung W."/>
            <person name="Tang Z."/>
            <person name="Tsuchiya D."/>
            <person name="Tu H."/>
            <person name="Vos H."/>
            <person name="Wang M."/>
            <person name="Wolf Y.I."/>
            <person name="Yamagata H."/>
            <person name="Yamada T."/>
            <person name="Ye Y."/>
            <person name="Shaw J.R."/>
            <person name="Andrews J."/>
            <person name="Crease T.J."/>
            <person name="Tang H."/>
            <person name="Lucas S.M."/>
            <person name="Robertson H.M."/>
            <person name="Bork P."/>
            <person name="Koonin E.V."/>
            <person name="Zdobnov E.M."/>
            <person name="Grigoriev I.V."/>
            <person name="Lynch M."/>
            <person name="Boore J.L."/>
        </authorList>
    </citation>
    <scope>NUCLEOTIDE SEQUENCE [LARGE SCALE GENOMIC DNA]</scope>
</reference>
<dbReference type="KEGG" id="dpx:DAPPUDRAFT_115915"/>
<dbReference type="InParanoid" id="E9HMY7"/>
<evidence type="ECO:0000313" key="2">
    <source>
        <dbReference type="EMBL" id="EFX66907.1"/>
    </source>
</evidence>
<dbReference type="AlphaFoldDB" id="E9HMY7"/>
<dbReference type="PhylomeDB" id="E9HMY7"/>
<dbReference type="OrthoDB" id="10407785at2759"/>
<feature type="compositionally biased region" description="Polar residues" evidence="1">
    <location>
        <begin position="82"/>
        <end position="104"/>
    </location>
</feature>
<accession>E9HMY7</accession>
<proteinExistence type="predicted"/>
<dbReference type="Proteomes" id="UP000000305">
    <property type="component" value="Unassembled WGS sequence"/>
</dbReference>
<keyword evidence="3" id="KW-1185">Reference proteome</keyword>